<evidence type="ECO:0000259" key="10">
    <source>
        <dbReference type="PROSITE" id="PS51171"/>
    </source>
</evidence>
<dbReference type="CDD" id="cd04905">
    <property type="entry name" value="ACT_CM-PDT"/>
    <property type="match status" value="1"/>
</dbReference>
<evidence type="ECO:0000256" key="5">
    <source>
        <dbReference type="ARBA" id="ARBA00023141"/>
    </source>
</evidence>
<dbReference type="PANTHER" id="PTHR21022">
    <property type="entry name" value="PREPHENATE DEHYDRATASE P PROTEIN"/>
    <property type="match status" value="1"/>
</dbReference>
<dbReference type="Pfam" id="PF00800">
    <property type="entry name" value="PDT"/>
    <property type="match status" value="1"/>
</dbReference>
<feature type="domain" description="Prephenate dehydratase" evidence="10">
    <location>
        <begin position="5"/>
        <end position="182"/>
    </location>
</feature>
<keyword evidence="7 9" id="KW-0456">Lyase</keyword>
<evidence type="ECO:0000256" key="7">
    <source>
        <dbReference type="ARBA" id="ARBA00023239"/>
    </source>
</evidence>
<gene>
    <name evidence="9 12" type="primary">pheA</name>
    <name evidence="12" type="ORF">ACFQ2J_06745</name>
</gene>
<dbReference type="GO" id="GO:0004664">
    <property type="term" value="F:prephenate dehydratase activity"/>
    <property type="evidence" value="ECO:0007669"/>
    <property type="project" value="UniProtKB-EC"/>
</dbReference>
<dbReference type="PROSITE" id="PS00858">
    <property type="entry name" value="PREPHENATE_DEHYDR_2"/>
    <property type="match status" value="1"/>
</dbReference>
<dbReference type="InterPro" id="IPR008242">
    <property type="entry name" value="Chor_mutase/pphenate_deHydtase"/>
</dbReference>
<keyword evidence="6 9" id="KW-0584">Phenylalanine biosynthesis</keyword>
<organism evidence="12 13">
    <name type="scientific">Thalassobacillus hwangdonensis</name>
    <dbReference type="NCBI Taxonomy" id="546108"/>
    <lineage>
        <taxon>Bacteria</taxon>
        <taxon>Bacillati</taxon>
        <taxon>Bacillota</taxon>
        <taxon>Bacilli</taxon>
        <taxon>Bacillales</taxon>
        <taxon>Bacillaceae</taxon>
        <taxon>Thalassobacillus</taxon>
    </lineage>
</organism>
<dbReference type="CDD" id="cd13633">
    <property type="entry name" value="PBP2_Sa-PDT_like"/>
    <property type="match status" value="1"/>
</dbReference>
<dbReference type="EC" id="4.2.1.51" evidence="2 9"/>
<proteinExistence type="predicted"/>
<evidence type="ECO:0000256" key="3">
    <source>
        <dbReference type="ARBA" id="ARBA00021872"/>
    </source>
</evidence>
<dbReference type="PROSITE" id="PS51671">
    <property type="entry name" value="ACT"/>
    <property type="match status" value="1"/>
</dbReference>
<comment type="pathway">
    <text evidence="1 9">Amino-acid biosynthesis; L-phenylalanine biosynthesis; phenylpyruvate from prephenate: step 1/1.</text>
</comment>
<dbReference type="EMBL" id="JBHTKL010000001">
    <property type="protein sequence ID" value="MFD1018893.1"/>
    <property type="molecule type" value="Genomic_DNA"/>
</dbReference>
<evidence type="ECO:0000256" key="9">
    <source>
        <dbReference type="RuleBase" id="RU361254"/>
    </source>
</evidence>
<evidence type="ECO:0000259" key="11">
    <source>
        <dbReference type="PROSITE" id="PS51671"/>
    </source>
</evidence>
<protein>
    <recommendedName>
        <fullName evidence="3 9">Prephenate dehydratase</fullName>
        <shortName evidence="9">PDT</shortName>
        <ecNumber evidence="2 9">4.2.1.51</ecNumber>
    </recommendedName>
</protein>
<feature type="domain" description="ACT" evidence="11">
    <location>
        <begin position="201"/>
        <end position="278"/>
    </location>
</feature>
<evidence type="ECO:0000256" key="6">
    <source>
        <dbReference type="ARBA" id="ARBA00023222"/>
    </source>
</evidence>
<dbReference type="PROSITE" id="PS51171">
    <property type="entry name" value="PREPHENATE_DEHYDR_3"/>
    <property type="match status" value="1"/>
</dbReference>
<keyword evidence="13" id="KW-1185">Reference proteome</keyword>
<keyword evidence="5 9" id="KW-0057">Aromatic amino acid biosynthesis</keyword>
<evidence type="ECO:0000256" key="8">
    <source>
        <dbReference type="ARBA" id="ARBA00047848"/>
    </source>
</evidence>
<dbReference type="PANTHER" id="PTHR21022:SF19">
    <property type="entry name" value="PREPHENATE DEHYDRATASE-RELATED"/>
    <property type="match status" value="1"/>
</dbReference>
<accession>A0ABW3L2M4</accession>
<name>A0ABW3L2M4_9BACI</name>
<dbReference type="InterPro" id="IPR001086">
    <property type="entry name" value="Preph_deHydtase"/>
</dbReference>
<reference evidence="13" key="1">
    <citation type="journal article" date="2019" name="Int. J. Syst. Evol. Microbiol.">
        <title>The Global Catalogue of Microorganisms (GCM) 10K type strain sequencing project: providing services to taxonomists for standard genome sequencing and annotation.</title>
        <authorList>
            <consortium name="The Broad Institute Genomics Platform"/>
            <consortium name="The Broad Institute Genome Sequencing Center for Infectious Disease"/>
            <person name="Wu L."/>
            <person name="Ma J."/>
        </authorList>
    </citation>
    <scope>NUCLEOTIDE SEQUENCE [LARGE SCALE GENOMIC DNA]</scope>
    <source>
        <strain evidence="13">CCUG 56607</strain>
    </source>
</reference>
<dbReference type="Gene3D" id="3.40.190.10">
    <property type="entry name" value="Periplasmic binding protein-like II"/>
    <property type="match status" value="2"/>
</dbReference>
<evidence type="ECO:0000313" key="13">
    <source>
        <dbReference type="Proteomes" id="UP001596990"/>
    </source>
</evidence>
<dbReference type="SUPFAM" id="SSF53850">
    <property type="entry name" value="Periplasmic binding protein-like II"/>
    <property type="match status" value="1"/>
</dbReference>
<dbReference type="PIRSF" id="PIRSF001500">
    <property type="entry name" value="Chor_mut_pdt_Ppr"/>
    <property type="match status" value="1"/>
</dbReference>
<evidence type="ECO:0000256" key="4">
    <source>
        <dbReference type="ARBA" id="ARBA00022605"/>
    </source>
</evidence>
<dbReference type="InterPro" id="IPR018528">
    <property type="entry name" value="Preph_deHydtase_CS"/>
</dbReference>
<evidence type="ECO:0000256" key="2">
    <source>
        <dbReference type="ARBA" id="ARBA00013147"/>
    </source>
</evidence>
<dbReference type="SUPFAM" id="SSF55021">
    <property type="entry name" value="ACT-like"/>
    <property type="match status" value="1"/>
</dbReference>
<dbReference type="InterPro" id="IPR045865">
    <property type="entry name" value="ACT-like_dom_sf"/>
</dbReference>
<sequence length="282" mass="31355">MSHQRIGYLGPKGTFTKMAVNAFFSEGNFISYETIPACLDAVEAGEIQTGVVPLENAIEGSVHLTTDYMTHHVDVSIVAELSVPIRQHLLVKKNHLDGEIEHIYSHSHAIAQCQQHLHQHYPDAELHYTSSTGRAAELVAEKDGACAAIGNQLAGKEYGLHIRSEDIHDYENNHTRFAVVQKTKQTLQINDFQPSKYKSTVMVTLPKDYAGALHQVLAAFAWRKMNLSKIESRPMKTGLGNYFFIIDVDQAYDQILFPGVEAELTALGCSLKLLGTYPSFNL</sequence>
<keyword evidence="4 9" id="KW-0028">Amino-acid biosynthesis</keyword>
<comment type="catalytic activity">
    <reaction evidence="8 9">
        <text>prephenate + H(+) = 3-phenylpyruvate + CO2 + H2O</text>
        <dbReference type="Rhea" id="RHEA:21648"/>
        <dbReference type="ChEBI" id="CHEBI:15377"/>
        <dbReference type="ChEBI" id="CHEBI:15378"/>
        <dbReference type="ChEBI" id="CHEBI:16526"/>
        <dbReference type="ChEBI" id="CHEBI:18005"/>
        <dbReference type="ChEBI" id="CHEBI:29934"/>
        <dbReference type="EC" id="4.2.1.51"/>
    </reaction>
</comment>
<evidence type="ECO:0000313" key="12">
    <source>
        <dbReference type="EMBL" id="MFD1018893.1"/>
    </source>
</evidence>
<comment type="caution">
    <text evidence="12">The sequence shown here is derived from an EMBL/GenBank/DDBJ whole genome shotgun (WGS) entry which is preliminary data.</text>
</comment>
<dbReference type="RefSeq" id="WP_386057740.1">
    <property type="nucleotide sequence ID" value="NZ_JBHTKL010000001.1"/>
</dbReference>
<dbReference type="NCBIfam" id="NF008865">
    <property type="entry name" value="PRK11898.1"/>
    <property type="match status" value="1"/>
</dbReference>
<dbReference type="Gene3D" id="3.30.70.260">
    <property type="match status" value="1"/>
</dbReference>
<dbReference type="Proteomes" id="UP001596990">
    <property type="component" value="Unassembled WGS sequence"/>
</dbReference>
<evidence type="ECO:0000256" key="1">
    <source>
        <dbReference type="ARBA" id="ARBA00004741"/>
    </source>
</evidence>
<dbReference type="InterPro" id="IPR002912">
    <property type="entry name" value="ACT_dom"/>
</dbReference>